<dbReference type="Proteomes" id="UP001652409">
    <property type="component" value="Unassembled WGS sequence"/>
</dbReference>
<sequence length="130" mass="15034">MARPKKQKELKRNHHIMLRLNDTEYDIVTENAQTANLSVAEYARKQVMNQRITMKYEVVADVPELKKLISEFGKIGSNLNQIAKYFNQGGIHSQEMRAAINQCITELYEMKYKVTKMAGNFHGDTETHSE</sequence>
<dbReference type="Pfam" id="PF21983">
    <property type="entry name" value="NikA-like"/>
    <property type="match status" value="1"/>
</dbReference>
<dbReference type="RefSeq" id="WP_158422629.1">
    <property type="nucleotide sequence ID" value="NZ_JAOQJL010000042.1"/>
</dbReference>
<organism evidence="1 2">
    <name type="scientific">Blautia ammoniilytica</name>
    <dbReference type="NCBI Taxonomy" id="2981782"/>
    <lineage>
        <taxon>Bacteria</taxon>
        <taxon>Bacillati</taxon>
        <taxon>Bacillota</taxon>
        <taxon>Clostridia</taxon>
        <taxon>Lachnospirales</taxon>
        <taxon>Lachnospiraceae</taxon>
        <taxon>Blautia</taxon>
    </lineage>
</organism>
<gene>
    <name evidence="1" type="primary">mobC</name>
    <name evidence="1" type="ORF">OCV61_15870</name>
</gene>
<name>A0ABT2TX88_9FIRM</name>
<dbReference type="InterPro" id="IPR053842">
    <property type="entry name" value="NikA-like"/>
</dbReference>
<comment type="caution">
    <text evidence="1">The sequence shown here is derived from an EMBL/GenBank/DDBJ whole genome shotgun (WGS) entry which is preliminary data.</text>
</comment>
<dbReference type="EMBL" id="JAOQJL010000042">
    <property type="protein sequence ID" value="MCU6766858.1"/>
    <property type="molecule type" value="Genomic_DNA"/>
</dbReference>
<evidence type="ECO:0000313" key="1">
    <source>
        <dbReference type="EMBL" id="MCU6766858.1"/>
    </source>
</evidence>
<protein>
    <submittedName>
        <fullName evidence="1">Plasmid mobilization relaxosome protein MobC</fullName>
    </submittedName>
</protein>
<proteinExistence type="predicted"/>
<evidence type="ECO:0000313" key="2">
    <source>
        <dbReference type="Proteomes" id="UP001652409"/>
    </source>
</evidence>
<reference evidence="1 2" key="1">
    <citation type="journal article" date="2021" name="ISME Commun">
        <title>Automated analysis of genomic sequences facilitates high-throughput and comprehensive description of bacteria.</title>
        <authorList>
            <person name="Hitch T.C.A."/>
        </authorList>
    </citation>
    <scope>NUCLEOTIDE SEQUENCE [LARGE SCALE GENOMIC DNA]</scope>
    <source>
        <strain evidence="1 2">Sanger_23</strain>
    </source>
</reference>
<keyword evidence="2" id="KW-1185">Reference proteome</keyword>
<accession>A0ABT2TX88</accession>